<feature type="region of interest" description="Disordered" evidence="9">
    <location>
        <begin position="1"/>
        <end position="21"/>
    </location>
</feature>
<evidence type="ECO:0000256" key="5">
    <source>
        <dbReference type="ARBA" id="ARBA00048342"/>
    </source>
</evidence>
<comment type="catalytic activity">
    <reaction evidence="5">
        <text>a 5,6-dihydrouridine in mRNA + NAD(+) = a uridine in mRNA + NADH + H(+)</text>
        <dbReference type="Rhea" id="RHEA:69851"/>
        <dbReference type="Rhea" id="RHEA-COMP:14658"/>
        <dbReference type="Rhea" id="RHEA-COMP:17789"/>
        <dbReference type="ChEBI" id="CHEBI:15378"/>
        <dbReference type="ChEBI" id="CHEBI:57540"/>
        <dbReference type="ChEBI" id="CHEBI:57945"/>
        <dbReference type="ChEBI" id="CHEBI:65315"/>
        <dbReference type="ChEBI" id="CHEBI:74443"/>
    </reaction>
    <physiologicalReaction direction="right-to-left" evidence="5">
        <dbReference type="Rhea" id="RHEA:69853"/>
    </physiologicalReaction>
</comment>
<organism evidence="11 12">
    <name type="scientific">Cymbomonas tetramitiformis</name>
    <dbReference type="NCBI Taxonomy" id="36881"/>
    <lineage>
        <taxon>Eukaryota</taxon>
        <taxon>Viridiplantae</taxon>
        <taxon>Chlorophyta</taxon>
        <taxon>Pyramimonadophyceae</taxon>
        <taxon>Pyramimonadales</taxon>
        <taxon>Pyramimonadaceae</taxon>
        <taxon>Cymbomonas</taxon>
    </lineage>
</organism>
<feature type="compositionally biased region" description="Basic and acidic residues" evidence="9">
    <location>
        <begin position="33"/>
        <end position="65"/>
    </location>
</feature>
<comment type="similarity">
    <text evidence="1">Belongs to the Dus family. Dus3 subfamily.</text>
</comment>
<dbReference type="GO" id="GO:0102265">
    <property type="term" value="F:tRNA-dihydrouridine47 synthase activity"/>
    <property type="evidence" value="ECO:0007669"/>
    <property type="project" value="UniProtKB-EC"/>
</dbReference>
<keyword evidence="3" id="KW-0507">mRNA processing</keyword>
<evidence type="ECO:0000256" key="7">
    <source>
        <dbReference type="ARBA" id="ARBA00049513"/>
    </source>
</evidence>
<keyword evidence="8" id="KW-0862">Zinc</keyword>
<evidence type="ECO:0000256" key="1">
    <source>
        <dbReference type="ARBA" id="ARBA00005451"/>
    </source>
</evidence>
<comment type="catalytic activity">
    <reaction evidence="6">
        <text>a 5,6-dihydrouridine in mRNA + NADP(+) = a uridine in mRNA + NADPH + H(+)</text>
        <dbReference type="Rhea" id="RHEA:69855"/>
        <dbReference type="Rhea" id="RHEA-COMP:14658"/>
        <dbReference type="Rhea" id="RHEA-COMP:17789"/>
        <dbReference type="ChEBI" id="CHEBI:15378"/>
        <dbReference type="ChEBI" id="CHEBI:57783"/>
        <dbReference type="ChEBI" id="CHEBI:58349"/>
        <dbReference type="ChEBI" id="CHEBI:65315"/>
        <dbReference type="ChEBI" id="CHEBI:74443"/>
    </reaction>
    <physiologicalReaction direction="right-to-left" evidence="6">
        <dbReference type="Rhea" id="RHEA:69857"/>
    </physiologicalReaction>
</comment>
<dbReference type="InterPro" id="IPR013785">
    <property type="entry name" value="Aldolase_TIM"/>
</dbReference>
<dbReference type="PROSITE" id="PS50103">
    <property type="entry name" value="ZF_C3H1"/>
    <property type="match status" value="1"/>
</dbReference>
<dbReference type="SUPFAM" id="SSF51395">
    <property type="entry name" value="FMN-linked oxidoreductases"/>
    <property type="match status" value="1"/>
</dbReference>
<dbReference type="AlphaFoldDB" id="A0AAE0BM85"/>
<dbReference type="GO" id="GO:0008270">
    <property type="term" value="F:zinc ion binding"/>
    <property type="evidence" value="ECO:0007669"/>
    <property type="project" value="UniProtKB-KW"/>
</dbReference>
<dbReference type="EC" id="1.3.1.89" evidence="2"/>
<dbReference type="SMART" id="SM00356">
    <property type="entry name" value="ZnF_C3H1"/>
    <property type="match status" value="1"/>
</dbReference>
<protein>
    <recommendedName>
        <fullName evidence="2">tRNA-dihydrouridine(47) synthase [NAD(P)(+)]</fullName>
        <ecNumber evidence="2">1.3.1.89</ecNumber>
    </recommendedName>
</protein>
<evidence type="ECO:0000256" key="3">
    <source>
        <dbReference type="ARBA" id="ARBA00022664"/>
    </source>
</evidence>
<keyword evidence="8" id="KW-0479">Metal-binding</keyword>
<evidence type="ECO:0000256" key="8">
    <source>
        <dbReference type="PROSITE-ProRule" id="PRU00723"/>
    </source>
</evidence>
<dbReference type="EMBL" id="LGRX02034183">
    <property type="protein sequence ID" value="KAK3238533.1"/>
    <property type="molecule type" value="Genomic_DNA"/>
</dbReference>
<evidence type="ECO:0000313" key="11">
    <source>
        <dbReference type="EMBL" id="KAK3238533.1"/>
    </source>
</evidence>
<reference evidence="11 12" key="1">
    <citation type="journal article" date="2015" name="Genome Biol. Evol.">
        <title>Comparative Genomics of a Bacterivorous Green Alga Reveals Evolutionary Causalities and Consequences of Phago-Mixotrophic Mode of Nutrition.</title>
        <authorList>
            <person name="Burns J.A."/>
            <person name="Paasch A."/>
            <person name="Narechania A."/>
            <person name="Kim E."/>
        </authorList>
    </citation>
    <scope>NUCLEOTIDE SEQUENCE [LARGE SCALE GENOMIC DNA]</scope>
    <source>
        <strain evidence="11 12">PLY_AMNH</strain>
    </source>
</reference>
<dbReference type="GO" id="GO:0003723">
    <property type="term" value="F:RNA binding"/>
    <property type="evidence" value="ECO:0007669"/>
    <property type="project" value="TreeGrafter"/>
</dbReference>
<keyword evidence="12" id="KW-1185">Reference proteome</keyword>
<feature type="domain" description="C3H1-type" evidence="10">
    <location>
        <begin position="82"/>
        <end position="109"/>
    </location>
</feature>
<feature type="region of interest" description="Disordered" evidence="9">
    <location>
        <begin position="244"/>
        <end position="290"/>
    </location>
</feature>
<sequence length="375" mass="41379">MDEEKFKPQRRTREELDKLLERNDAPIKKEYLVEIKRVKPAQDPDPETKEVSEGKRGDGGVDGKRTGKSRKQQKQDREDSMKSGENLCQALAKGNCTFGDSCRFNHDVSKYFSLKAKDLPGACPFKSLPKCPYGVTCRYYQTHPDSEALMPQPDPAGEPEKPKVEAVEELKPKVEAAEELKPKVEADEELKPKVEAAEELKSVDVLELLVPESIETETNYASKDLQMSLKKQSYEFEAADQLLKPKHHGNAGNKKRRVDEAGQAVPGGDEAAVDGTSAGRAAPGEGAEGIDLKLRPGEKKLIDFSGKTYLAPLTTVGNLPFRRVCKTLGCDITIGEMAMATNLLQGQASEWALLRRHPCEDIFGVQICGGYADTM</sequence>
<feature type="compositionally biased region" description="Basic residues" evidence="9">
    <location>
        <begin position="244"/>
        <end position="256"/>
    </location>
</feature>
<dbReference type="InterPro" id="IPR000571">
    <property type="entry name" value="Znf_CCCH"/>
</dbReference>
<evidence type="ECO:0000313" key="12">
    <source>
        <dbReference type="Proteomes" id="UP001190700"/>
    </source>
</evidence>
<dbReference type="PANTHER" id="PTHR45846:SF1">
    <property type="entry name" value="TRNA-DIHYDROURIDINE(47) SYNTHASE [NAD(P)(+)]-LIKE"/>
    <property type="match status" value="1"/>
</dbReference>
<dbReference type="Pfam" id="PF25585">
    <property type="entry name" value="zf-CCCH_DUS3L"/>
    <property type="match status" value="1"/>
</dbReference>
<keyword evidence="8" id="KW-0863">Zinc-finger</keyword>
<feature type="compositionally biased region" description="Basic and acidic residues" evidence="9">
    <location>
        <begin position="73"/>
        <end position="82"/>
    </location>
</feature>
<proteinExistence type="inferred from homology"/>
<dbReference type="PANTHER" id="PTHR45846">
    <property type="entry name" value="TRNA-DIHYDROURIDINE(47) SYNTHASE [NAD(P)(+)]-LIKE"/>
    <property type="match status" value="1"/>
</dbReference>
<comment type="caution">
    <text evidence="11">The sequence shown here is derived from an EMBL/GenBank/DDBJ whole genome shotgun (WGS) entry which is preliminary data.</text>
</comment>
<evidence type="ECO:0000259" key="10">
    <source>
        <dbReference type="PROSITE" id="PS50103"/>
    </source>
</evidence>
<comment type="catalytic activity">
    <reaction evidence="4">
        <text>5,6-dihydrouridine(47) in tRNA + NAD(+) = uridine(47) in tRNA + NADH + H(+)</text>
        <dbReference type="Rhea" id="RHEA:53364"/>
        <dbReference type="Rhea" id="RHEA-COMP:13539"/>
        <dbReference type="Rhea" id="RHEA-COMP:13540"/>
        <dbReference type="ChEBI" id="CHEBI:15378"/>
        <dbReference type="ChEBI" id="CHEBI:57540"/>
        <dbReference type="ChEBI" id="CHEBI:57945"/>
        <dbReference type="ChEBI" id="CHEBI:65315"/>
        <dbReference type="ChEBI" id="CHEBI:74443"/>
        <dbReference type="EC" id="1.3.1.89"/>
    </reaction>
    <physiologicalReaction direction="right-to-left" evidence="4">
        <dbReference type="Rhea" id="RHEA:53366"/>
    </physiologicalReaction>
</comment>
<evidence type="ECO:0000256" key="9">
    <source>
        <dbReference type="SAM" id="MobiDB-lite"/>
    </source>
</evidence>
<evidence type="ECO:0000256" key="4">
    <source>
        <dbReference type="ARBA" id="ARBA00048266"/>
    </source>
</evidence>
<feature type="region of interest" description="Disordered" evidence="9">
    <location>
        <begin position="33"/>
        <end position="82"/>
    </location>
</feature>
<gene>
    <name evidence="11" type="ORF">CYMTET_51463</name>
</gene>
<evidence type="ECO:0000256" key="2">
    <source>
        <dbReference type="ARBA" id="ARBA00012376"/>
    </source>
</evidence>
<feature type="zinc finger region" description="C3H1-type" evidence="8">
    <location>
        <begin position="82"/>
        <end position="109"/>
    </location>
</feature>
<accession>A0AAE0BM85</accession>
<comment type="catalytic activity">
    <reaction evidence="7">
        <text>5,6-dihydrouridine(47) in tRNA + NADP(+) = uridine(47) in tRNA + NADPH + H(+)</text>
        <dbReference type="Rhea" id="RHEA:53360"/>
        <dbReference type="Rhea" id="RHEA-COMP:13539"/>
        <dbReference type="Rhea" id="RHEA-COMP:13540"/>
        <dbReference type="ChEBI" id="CHEBI:15378"/>
        <dbReference type="ChEBI" id="CHEBI:57783"/>
        <dbReference type="ChEBI" id="CHEBI:58349"/>
        <dbReference type="ChEBI" id="CHEBI:65315"/>
        <dbReference type="ChEBI" id="CHEBI:74443"/>
        <dbReference type="EC" id="1.3.1.89"/>
    </reaction>
    <physiologicalReaction direction="right-to-left" evidence="7">
        <dbReference type="Rhea" id="RHEA:53362"/>
    </physiologicalReaction>
</comment>
<feature type="non-terminal residue" evidence="11">
    <location>
        <position position="375"/>
    </location>
</feature>
<dbReference type="Gene3D" id="4.10.1000.10">
    <property type="entry name" value="Zinc finger, CCCH-type"/>
    <property type="match status" value="1"/>
</dbReference>
<dbReference type="Proteomes" id="UP001190700">
    <property type="component" value="Unassembled WGS sequence"/>
</dbReference>
<dbReference type="Gene3D" id="3.20.20.70">
    <property type="entry name" value="Aldolase class I"/>
    <property type="match status" value="1"/>
</dbReference>
<evidence type="ECO:0000256" key="6">
    <source>
        <dbReference type="ARBA" id="ARBA00049447"/>
    </source>
</evidence>
<dbReference type="GO" id="GO:0006397">
    <property type="term" value="P:mRNA processing"/>
    <property type="evidence" value="ECO:0007669"/>
    <property type="project" value="UniProtKB-KW"/>
</dbReference>
<name>A0AAE0BM85_9CHLO</name>